<evidence type="ECO:0000313" key="2">
    <source>
        <dbReference type="Proteomes" id="UP000193648"/>
    </source>
</evidence>
<evidence type="ECO:0000313" key="1">
    <source>
        <dbReference type="EMBL" id="ORZ16135.1"/>
    </source>
</evidence>
<dbReference type="InParanoid" id="A0A1Y2GPE2"/>
<reference evidence="1 2" key="1">
    <citation type="submission" date="2016-07" db="EMBL/GenBank/DDBJ databases">
        <title>Pervasive Adenine N6-methylation of Active Genes in Fungi.</title>
        <authorList>
            <consortium name="DOE Joint Genome Institute"/>
            <person name="Mondo S.J."/>
            <person name="Dannebaum R.O."/>
            <person name="Kuo R.C."/>
            <person name="Labutti K."/>
            <person name="Haridas S."/>
            <person name="Kuo A."/>
            <person name="Salamov A."/>
            <person name="Ahrendt S.R."/>
            <person name="Lipzen A."/>
            <person name="Sullivan W."/>
            <person name="Andreopoulos W.B."/>
            <person name="Clum A."/>
            <person name="Lindquist E."/>
            <person name="Daum C."/>
            <person name="Ramamoorthy G.K."/>
            <person name="Gryganskyi A."/>
            <person name="Culley D."/>
            <person name="Magnuson J.K."/>
            <person name="James T.Y."/>
            <person name="O'Malley M.A."/>
            <person name="Stajich J.E."/>
            <person name="Spatafora J.W."/>
            <person name="Visel A."/>
            <person name="Grigoriev I.V."/>
        </authorList>
    </citation>
    <scope>NUCLEOTIDE SEQUENCE [LARGE SCALE GENOMIC DNA]</scope>
    <source>
        <strain evidence="1 2">NRRL 3116</strain>
    </source>
</reference>
<organism evidence="1 2">
    <name type="scientific">Lobosporangium transversale</name>
    <dbReference type="NCBI Taxonomy" id="64571"/>
    <lineage>
        <taxon>Eukaryota</taxon>
        <taxon>Fungi</taxon>
        <taxon>Fungi incertae sedis</taxon>
        <taxon>Mucoromycota</taxon>
        <taxon>Mortierellomycotina</taxon>
        <taxon>Mortierellomycetes</taxon>
        <taxon>Mortierellales</taxon>
        <taxon>Mortierellaceae</taxon>
        <taxon>Lobosporangium</taxon>
    </lineage>
</organism>
<accession>A0A1Y2GPE2</accession>
<dbReference type="GeneID" id="33566025"/>
<dbReference type="AlphaFoldDB" id="A0A1Y2GPE2"/>
<protein>
    <submittedName>
        <fullName evidence="1">Uncharacterized protein</fullName>
    </submittedName>
</protein>
<dbReference type="EMBL" id="MCFF01000018">
    <property type="protein sequence ID" value="ORZ16135.1"/>
    <property type="molecule type" value="Genomic_DNA"/>
</dbReference>
<sequence length="56" mass="5940">MSFHGVAFRMDAHLFGLKTHLSLCGYSWPGCRVTSCTVSLSSCDECGLTGACHGSN</sequence>
<proteinExistence type="predicted"/>
<comment type="caution">
    <text evidence="1">The sequence shown here is derived from an EMBL/GenBank/DDBJ whole genome shotgun (WGS) entry which is preliminary data.</text>
</comment>
<name>A0A1Y2GPE2_9FUNG</name>
<gene>
    <name evidence="1" type="ORF">BCR41DRAFT_353585</name>
</gene>
<dbReference type="Proteomes" id="UP000193648">
    <property type="component" value="Unassembled WGS sequence"/>
</dbReference>
<keyword evidence="2" id="KW-1185">Reference proteome</keyword>
<dbReference type="RefSeq" id="XP_021881482.1">
    <property type="nucleotide sequence ID" value="XM_022024181.1"/>
</dbReference>